<dbReference type="GO" id="GO:0005737">
    <property type="term" value="C:cytoplasm"/>
    <property type="evidence" value="ECO:0007669"/>
    <property type="project" value="TreeGrafter"/>
</dbReference>
<name>A0A926Z7F7_9CYAN</name>
<protein>
    <submittedName>
        <fullName evidence="3">Dihydroorotase</fullName>
        <ecNumber evidence="3">3.5.2.3</ecNumber>
    </submittedName>
</protein>
<dbReference type="GO" id="GO:0004151">
    <property type="term" value="F:dihydroorotase activity"/>
    <property type="evidence" value="ECO:0007669"/>
    <property type="project" value="UniProtKB-EC"/>
</dbReference>
<dbReference type="GO" id="GO:0004038">
    <property type="term" value="F:allantoinase activity"/>
    <property type="evidence" value="ECO:0007669"/>
    <property type="project" value="TreeGrafter"/>
</dbReference>
<dbReference type="Gene3D" id="2.30.40.10">
    <property type="entry name" value="Urease, subunit C, domain 1"/>
    <property type="match status" value="1"/>
</dbReference>
<dbReference type="Proteomes" id="UP000631421">
    <property type="component" value="Unassembled WGS sequence"/>
</dbReference>
<accession>A0A926Z7F7</accession>
<dbReference type="InterPro" id="IPR050138">
    <property type="entry name" value="DHOase/Allantoinase_Hydrolase"/>
</dbReference>
<dbReference type="InterPro" id="IPR004722">
    <property type="entry name" value="DHOase"/>
</dbReference>
<gene>
    <name evidence="3" type="ORF">H6F44_16765</name>
</gene>
<evidence type="ECO:0000313" key="4">
    <source>
        <dbReference type="Proteomes" id="UP000631421"/>
    </source>
</evidence>
<keyword evidence="1" id="KW-0665">Pyrimidine biosynthesis</keyword>
<dbReference type="EC" id="3.5.2.3" evidence="3"/>
<dbReference type="InterPro" id="IPR032466">
    <property type="entry name" value="Metal_Hydrolase"/>
</dbReference>
<dbReference type="PANTHER" id="PTHR43668:SF2">
    <property type="entry name" value="ALLANTOINASE"/>
    <property type="match status" value="1"/>
</dbReference>
<keyword evidence="4" id="KW-1185">Reference proteome</keyword>
<evidence type="ECO:0000256" key="1">
    <source>
        <dbReference type="ARBA" id="ARBA00022975"/>
    </source>
</evidence>
<dbReference type="NCBIfam" id="NF005614">
    <property type="entry name" value="PRK07369.1"/>
    <property type="match status" value="1"/>
</dbReference>
<proteinExistence type="predicted"/>
<dbReference type="Pfam" id="PF12890">
    <property type="entry name" value="DHOase"/>
    <property type="match status" value="1"/>
</dbReference>
<evidence type="ECO:0000313" key="3">
    <source>
        <dbReference type="EMBL" id="MBD2151760.1"/>
    </source>
</evidence>
<evidence type="ECO:0000259" key="2">
    <source>
        <dbReference type="Pfam" id="PF12890"/>
    </source>
</evidence>
<keyword evidence="3" id="KW-0378">Hydrolase</keyword>
<dbReference type="Gene3D" id="3.20.20.140">
    <property type="entry name" value="Metal-dependent hydrolases"/>
    <property type="match status" value="1"/>
</dbReference>
<dbReference type="PANTHER" id="PTHR43668">
    <property type="entry name" value="ALLANTOINASE"/>
    <property type="match status" value="1"/>
</dbReference>
<reference evidence="3" key="2">
    <citation type="submission" date="2020-08" db="EMBL/GenBank/DDBJ databases">
        <authorList>
            <person name="Chen M."/>
            <person name="Teng W."/>
            <person name="Zhao L."/>
            <person name="Hu C."/>
            <person name="Zhou Y."/>
            <person name="Han B."/>
            <person name="Song L."/>
            <person name="Shu W."/>
        </authorList>
    </citation>
    <scope>NUCLEOTIDE SEQUENCE</scope>
    <source>
        <strain evidence="3">FACHB-1277</strain>
    </source>
</reference>
<dbReference type="GO" id="GO:0006145">
    <property type="term" value="P:purine nucleobase catabolic process"/>
    <property type="evidence" value="ECO:0007669"/>
    <property type="project" value="TreeGrafter"/>
</dbReference>
<dbReference type="NCBIfam" id="TIGR00857">
    <property type="entry name" value="pyrC_multi"/>
    <property type="match status" value="1"/>
</dbReference>
<dbReference type="EMBL" id="JACJPY010000065">
    <property type="protein sequence ID" value="MBD2151760.1"/>
    <property type="molecule type" value="Genomic_DNA"/>
</dbReference>
<dbReference type="GO" id="GO:0046872">
    <property type="term" value="F:metal ion binding"/>
    <property type="evidence" value="ECO:0007669"/>
    <property type="project" value="InterPro"/>
</dbReference>
<feature type="domain" description="Dihydroorotase catalytic" evidence="2">
    <location>
        <begin position="84"/>
        <end position="247"/>
    </location>
</feature>
<dbReference type="GO" id="GO:0006221">
    <property type="term" value="P:pyrimidine nucleotide biosynthetic process"/>
    <property type="evidence" value="ECO:0007669"/>
    <property type="project" value="UniProtKB-KW"/>
</dbReference>
<dbReference type="AlphaFoldDB" id="A0A926Z7F7"/>
<organism evidence="3 4">
    <name type="scientific">Pseudanabaena cinerea FACHB-1277</name>
    <dbReference type="NCBI Taxonomy" id="2949581"/>
    <lineage>
        <taxon>Bacteria</taxon>
        <taxon>Bacillati</taxon>
        <taxon>Cyanobacteriota</taxon>
        <taxon>Cyanophyceae</taxon>
        <taxon>Pseudanabaenales</taxon>
        <taxon>Pseudanabaenaceae</taxon>
        <taxon>Pseudanabaena</taxon>
        <taxon>Pseudanabaena cinerea</taxon>
    </lineage>
</organism>
<dbReference type="CDD" id="cd01317">
    <property type="entry name" value="DHOase_IIa"/>
    <property type="match status" value="1"/>
</dbReference>
<reference evidence="3" key="1">
    <citation type="journal article" date="2015" name="ISME J.">
        <title>Draft Genome Sequence of Streptomyces incarnatus NRRL8089, which Produces the Nucleoside Antibiotic Sinefungin.</title>
        <authorList>
            <person name="Oshima K."/>
            <person name="Hattori M."/>
            <person name="Shimizu H."/>
            <person name="Fukuda K."/>
            <person name="Nemoto M."/>
            <person name="Inagaki K."/>
            <person name="Tamura T."/>
        </authorList>
    </citation>
    <scope>NUCLEOTIDE SEQUENCE</scope>
    <source>
        <strain evidence="3">FACHB-1277</strain>
    </source>
</reference>
<sequence length="435" mass="46882">MLPENSPENFLEQPLTHSTLYPALFKQIQVINSGSAKTIAGTIPLAAGDVVDVLVDRDRQVQIVQDPSQIPENTNIIERSGILLGTGAVDLHSTSGEPGHESRETIAELVQAAKNGGFAKVGILPHTQPAIDDIAALEFWRNVQQKYGAVLQPWGAITKGLEGKQLTDMAELAPSVIGFTDSKPLANLLLVRRAMEYLQPLGKPIALFPQNLELASGGVIREGKWSLQYGMTGYPAAAETSALAALIELVRLTKAPTHFLRLSTAQSVELIAQAKNDGLPVTASTTWLHLCHCDRDLDTYDPNLRLNPPLGSESDRLALIAGIKSGAIDSIAIDHTPCAYEEKVVPFEVAPVGAIGLELAIPILWQNLVTTELLTANELWQALSINPAKCLGMSVPQLSTLFDPNYHWLVSDQEIASTSKNSSYMGRSLIGKVVS</sequence>
<comment type="caution">
    <text evidence="3">The sequence shown here is derived from an EMBL/GenBank/DDBJ whole genome shotgun (WGS) entry which is preliminary data.</text>
</comment>
<dbReference type="SUPFAM" id="SSF51556">
    <property type="entry name" value="Metallo-dependent hydrolases"/>
    <property type="match status" value="1"/>
</dbReference>
<dbReference type="InterPro" id="IPR011059">
    <property type="entry name" value="Metal-dep_hydrolase_composite"/>
</dbReference>
<dbReference type="InterPro" id="IPR024403">
    <property type="entry name" value="DHOase_cat"/>
</dbReference>